<evidence type="ECO:0000313" key="6">
    <source>
        <dbReference type="Proteomes" id="UP000007435"/>
    </source>
</evidence>
<dbReference type="CDD" id="cd06464">
    <property type="entry name" value="ACD_sHsps-like"/>
    <property type="match status" value="1"/>
</dbReference>
<dbReference type="InterPro" id="IPR002068">
    <property type="entry name" value="A-crystallin/Hsp20_dom"/>
</dbReference>
<sequence>MKTLVRNYDSLFNEIFNTPAITPSANISESENGFEIELAIPGFSKDEFKIEVQDRLLTISSKKESATEEKKYLRKEFTSISFQRSFRLPKTVDSENITAQYDNGILVLTLPKLEEAKPKEPRLIAIQ</sequence>
<dbReference type="OrthoDB" id="9814487at2"/>
<evidence type="ECO:0000256" key="1">
    <source>
        <dbReference type="PROSITE-ProRule" id="PRU00285"/>
    </source>
</evidence>
<keyword evidence="5" id="KW-0346">Stress response</keyword>
<dbReference type="InterPro" id="IPR007052">
    <property type="entry name" value="CS_dom"/>
</dbReference>
<accession>E4RZR4</accession>
<name>E4RZR4_LEAB4</name>
<evidence type="ECO:0000256" key="2">
    <source>
        <dbReference type="RuleBase" id="RU003616"/>
    </source>
</evidence>
<evidence type="ECO:0000313" key="5">
    <source>
        <dbReference type="EMBL" id="ADQ18307.1"/>
    </source>
</evidence>
<proteinExistence type="inferred from homology"/>
<evidence type="ECO:0000259" key="4">
    <source>
        <dbReference type="PROSITE" id="PS51203"/>
    </source>
</evidence>
<dbReference type="PROSITE" id="PS51203">
    <property type="entry name" value="CS"/>
    <property type="match status" value="1"/>
</dbReference>
<dbReference type="EMBL" id="CP002305">
    <property type="protein sequence ID" value="ADQ18307.1"/>
    <property type="molecule type" value="Genomic_DNA"/>
</dbReference>
<dbReference type="AlphaFoldDB" id="E4RZR4"/>
<reference key="1">
    <citation type="submission" date="2010-11" db="EMBL/GenBank/DDBJ databases">
        <title>The complete genome of Leadbetterella byssophila DSM 17132.</title>
        <authorList>
            <consortium name="US DOE Joint Genome Institute (JGI-PGF)"/>
            <person name="Lucas S."/>
            <person name="Copeland A."/>
            <person name="Lapidus A."/>
            <person name="Glavina del Rio T."/>
            <person name="Dalin E."/>
            <person name="Tice H."/>
            <person name="Bruce D."/>
            <person name="Goodwin L."/>
            <person name="Pitluck S."/>
            <person name="Kyrpides N."/>
            <person name="Mavromatis K."/>
            <person name="Ivanova N."/>
            <person name="Teshima H."/>
            <person name="Brettin T."/>
            <person name="Detter J.C."/>
            <person name="Han C."/>
            <person name="Tapia R."/>
            <person name="Land M."/>
            <person name="Hauser L."/>
            <person name="Markowitz V."/>
            <person name="Cheng J.-F."/>
            <person name="Hugenholtz P."/>
            <person name="Woyke T."/>
            <person name="Wu D."/>
            <person name="Tindall B."/>
            <person name="Pomrenke H.G."/>
            <person name="Brambilla E."/>
            <person name="Klenk H.-P."/>
            <person name="Eisen J.A."/>
        </authorList>
    </citation>
    <scope>NUCLEOTIDE SEQUENCE [LARGE SCALE GENOMIC DNA]</scope>
    <source>
        <strain>DSM 17132</strain>
    </source>
</reference>
<dbReference type="KEGG" id="lby:Lbys_2645"/>
<dbReference type="PROSITE" id="PS01031">
    <property type="entry name" value="SHSP"/>
    <property type="match status" value="1"/>
</dbReference>
<gene>
    <name evidence="5" type="ordered locus">Lbys_2645</name>
</gene>
<dbReference type="Gene3D" id="2.60.40.790">
    <property type="match status" value="1"/>
</dbReference>
<dbReference type="RefSeq" id="WP_013409344.1">
    <property type="nucleotide sequence ID" value="NC_014655.1"/>
</dbReference>
<dbReference type="eggNOG" id="COG0071">
    <property type="taxonomic scope" value="Bacteria"/>
</dbReference>
<evidence type="ECO:0000259" key="3">
    <source>
        <dbReference type="PROSITE" id="PS01031"/>
    </source>
</evidence>
<dbReference type="PANTHER" id="PTHR11527">
    <property type="entry name" value="HEAT-SHOCK PROTEIN 20 FAMILY MEMBER"/>
    <property type="match status" value="1"/>
</dbReference>
<feature type="domain" description="CS" evidence="4">
    <location>
        <begin position="20"/>
        <end position="124"/>
    </location>
</feature>
<reference evidence="5 6" key="2">
    <citation type="journal article" date="2011" name="Stand. Genomic Sci.">
        <title>Complete genome sequence of Leadbetterella byssophila type strain (4M15).</title>
        <authorList>
            <person name="Abt B."/>
            <person name="Teshima H."/>
            <person name="Lucas S."/>
            <person name="Lapidus A."/>
            <person name="Del Rio T.G."/>
            <person name="Nolan M."/>
            <person name="Tice H."/>
            <person name="Cheng J.F."/>
            <person name="Pitluck S."/>
            <person name="Liolios K."/>
            <person name="Pagani I."/>
            <person name="Ivanova N."/>
            <person name="Mavromatis K."/>
            <person name="Pati A."/>
            <person name="Tapia R."/>
            <person name="Han C."/>
            <person name="Goodwin L."/>
            <person name="Chen A."/>
            <person name="Palaniappan K."/>
            <person name="Land M."/>
            <person name="Hauser L."/>
            <person name="Chang Y.J."/>
            <person name="Jeffries C.D."/>
            <person name="Rohde M."/>
            <person name="Goker M."/>
            <person name="Tindall B.J."/>
            <person name="Detter J.C."/>
            <person name="Woyke T."/>
            <person name="Bristow J."/>
            <person name="Eisen J.A."/>
            <person name="Markowitz V."/>
            <person name="Hugenholtz P."/>
            <person name="Klenk H.P."/>
            <person name="Kyrpides N.C."/>
        </authorList>
    </citation>
    <scope>NUCLEOTIDE SEQUENCE [LARGE SCALE GENOMIC DNA]</scope>
    <source>
        <strain evidence="6">DSM 17132 / JCM 16389 / KACC 11308 / NBRC 106382 / 4M15</strain>
    </source>
</reference>
<dbReference type="InterPro" id="IPR031107">
    <property type="entry name" value="Small_HSP"/>
</dbReference>
<keyword evidence="6" id="KW-1185">Reference proteome</keyword>
<comment type="similarity">
    <text evidence="1 2">Belongs to the small heat shock protein (HSP20) family.</text>
</comment>
<dbReference type="SUPFAM" id="SSF49764">
    <property type="entry name" value="HSP20-like chaperones"/>
    <property type="match status" value="1"/>
</dbReference>
<protein>
    <submittedName>
        <fullName evidence="5">Heat shock protein Hsp20</fullName>
    </submittedName>
</protein>
<dbReference type="Pfam" id="PF00011">
    <property type="entry name" value="HSP20"/>
    <property type="match status" value="1"/>
</dbReference>
<dbReference type="STRING" id="649349.Lbys_2645"/>
<organism evidence="5 6">
    <name type="scientific">Leadbetterella byssophila (strain DSM 17132 / JCM 16389 / KACC 11308 / NBRC 106382 / 4M15)</name>
    <dbReference type="NCBI Taxonomy" id="649349"/>
    <lineage>
        <taxon>Bacteria</taxon>
        <taxon>Pseudomonadati</taxon>
        <taxon>Bacteroidota</taxon>
        <taxon>Cytophagia</taxon>
        <taxon>Cytophagales</taxon>
        <taxon>Leadbetterellaceae</taxon>
        <taxon>Leadbetterella</taxon>
    </lineage>
</organism>
<feature type="domain" description="SHSP" evidence="3">
    <location>
        <begin position="15"/>
        <end position="127"/>
    </location>
</feature>
<dbReference type="HOGENOM" id="CLU_046737_12_1_10"/>
<dbReference type="InterPro" id="IPR008978">
    <property type="entry name" value="HSP20-like_chaperone"/>
</dbReference>
<dbReference type="Proteomes" id="UP000007435">
    <property type="component" value="Chromosome"/>
</dbReference>